<reference evidence="2" key="1">
    <citation type="submission" date="2019-12" db="EMBL/GenBank/DDBJ databases">
        <authorList>
            <person name="Cremers G."/>
        </authorList>
    </citation>
    <scope>NUCLEOTIDE SEQUENCE</scope>
    <source>
        <strain evidence="2">Vvax</strain>
    </source>
</reference>
<dbReference type="SUPFAM" id="SSF101874">
    <property type="entry name" value="YceI-like"/>
    <property type="match status" value="1"/>
</dbReference>
<dbReference type="SMART" id="SM00867">
    <property type="entry name" value="YceI"/>
    <property type="match status" value="1"/>
</dbReference>
<dbReference type="InterPro" id="IPR007372">
    <property type="entry name" value="Lipid/polyisoprenoid-bd_YceI"/>
</dbReference>
<feature type="domain" description="Lipid/polyisoprenoid-binding YceI-like" evidence="1">
    <location>
        <begin position="24"/>
        <end position="190"/>
    </location>
</feature>
<evidence type="ECO:0000313" key="2">
    <source>
        <dbReference type="EMBL" id="CAA2109436.1"/>
    </source>
</evidence>
<dbReference type="AlphaFoldDB" id="A0A679JDG9"/>
<dbReference type="RefSeq" id="WP_339093393.1">
    <property type="nucleotide sequence ID" value="NZ_LR743508.1"/>
</dbReference>
<dbReference type="PANTHER" id="PTHR34406">
    <property type="entry name" value="PROTEIN YCEI"/>
    <property type="match status" value="1"/>
</dbReference>
<dbReference type="Pfam" id="PF04264">
    <property type="entry name" value="YceI"/>
    <property type="match status" value="1"/>
</dbReference>
<dbReference type="PANTHER" id="PTHR34406:SF1">
    <property type="entry name" value="PROTEIN YCEI"/>
    <property type="match status" value="1"/>
</dbReference>
<dbReference type="Gene3D" id="2.40.128.110">
    <property type="entry name" value="Lipid/polyisoprenoid-binding, YceI-like"/>
    <property type="match status" value="1"/>
</dbReference>
<evidence type="ECO:0000259" key="1">
    <source>
        <dbReference type="SMART" id="SM00867"/>
    </source>
</evidence>
<protein>
    <submittedName>
        <fullName evidence="2">Protein YceI</fullName>
    </submittedName>
</protein>
<proteinExistence type="predicted"/>
<sequence length="194" mass="20755">MTDTLAPTRPMPPPQLPDAVRRGSYLLDPVHTRVLFSVSHFGISTFYGEFLRPTGMLDLSSSQQGAEAGALTVSVPVANVRTSVDLLDEELCSRDWLDAGRFPNVTLTSTSPVSLASRAFHVAGNLSLHGVTREIVLDATFVGAGINPVKQVYTIGFDIRGTLRRSDFGVLAALPQIGEEVGLIVSAAFELQSS</sequence>
<organism evidence="2">
    <name type="scientific">Variovorax paradoxus</name>
    <dbReference type="NCBI Taxonomy" id="34073"/>
    <lineage>
        <taxon>Bacteria</taxon>
        <taxon>Pseudomonadati</taxon>
        <taxon>Pseudomonadota</taxon>
        <taxon>Betaproteobacteria</taxon>
        <taxon>Burkholderiales</taxon>
        <taxon>Comamonadaceae</taxon>
        <taxon>Variovorax</taxon>
    </lineage>
</organism>
<gene>
    <name evidence="2" type="primary">yceI_3</name>
    <name evidence="2" type="ORF">VVAX_05707</name>
</gene>
<accession>A0A679JDG9</accession>
<name>A0A679JDG9_VARPD</name>
<dbReference type="InterPro" id="IPR036761">
    <property type="entry name" value="TTHA0802/YceI-like_sf"/>
</dbReference>
<dbReference type="EMBL" id="LR743508">
    <property type="protein sequence ID" value="CAA2109436.1"/>
    <property type="molecule type" value="Genomic_DNA"/>
</dbReference>